<name>A0A8J3EEH0_9RHOB</name>
<feature type="compositionally biased region" description="Polar residues" evidence="1">
    <location>
        <begin position="11"/>
        <end position="20"/>
    </location>
</feature>
<reference evidence="2" key="1">
    <citation type="journal article" date="2014" name="Int. J. Syst. Evol. Microbiol.">
        <title>Complete genome sequence of Corynebacterium casei LMG S-19264T (=DSM 44701T), isolated from a smear-ripened cheese.</title>
        <authorList>
            <consortium name="US DOE Joint Genome Institute (JGI-PGF)"/>
            <person name="Walter F."/>
            <person name="Albersmeier A."/>
            <person name="Kalinowski J."/>
            <person name="Ruckert C."/>
        </authorList>
    </citation>
    <scope>NUCLEOTIDE SEQUENCE</scope>
    <source>
        <strain evidence="2">CGMCC 1.15762</strain>
    </source>
</reference>
<accession>A0A8J3EEH0</accession>
<proteinExistence type="predicted"/>
<dbReference type="Proteomes" id="UP000617145">
    <property type="component" value="Unassembled WGS sequence"/>
</dbReference>
<evidence type="ECO:0000313" key="3">
    <source>
        <dbReference type="Proteomes" id="UP000617145"/>
    </source>
</evidence>
<evidence type="ECO:0000256" key="1">
    <source>
        <dbReference type="SAM" id="MobiDB-lite"/>
    </source>
</evidence>
<protein>
    <submittedName>
        <fullName evidence="2">Uncharacterized protein</fullName>
    </submittedName>
</protein>
<sequence length="57" mass="6332">MFQFMSRVKPGQNSQITLDSQKTRPDDTWIDAQAAPEQAAATRDQELARVAALAREA</sequence>
<comment type="caution">
    <text evidence="2">The sequence shown here is derived from an EMBL/GenBank/DDBJ whole genome shotgun (WGS) entry which is preliminary data.</text>
</comment>
<keyword evidence="3" id="KW-1185">Reference proteome</keyword>
<organism evidence="2 3">
    <name type="scientific">Salipiger pallidus</name>
    <dbReference type="NCBI Taxonomy" id="1775170"/>
    <lineage>
        <taxon>Bacteria</taxon>
        <taxon>Pseudomonadati</taxon>
        <taxon>Pseudomonadota</taxon>
        <taxon>Alphaproteobacteria</taxon>
        <taxon>Rhodobacterales</taxon>
        <taxon>Roseobacteraceae</taxon>
        <taxon>Salipiger</taxon>
    </lineage>
</organism>
<gene>
    <name evidence="2" type="ORF">GCM10011415_00160</name>
</gene>
<dbReference type="EMBL" id="BMJV01000001">
    <property type="protein sequence ID" value="GGG58357.1"/>
    <property type="molecule type" value="Genomic_DNA"/>
</dbReference>
<feature type="region of interest" description="Disordered" evidence="1">
    <location>
        <begin position="1"/>
        <end position="25"/>
    </location>
</feature>
<evidence type="ECO:0000313" key="2">
    <source>
        <dbReference type="EMBL" id="GGG58357.1"/>
    </source>
</evidence>
<reference evidence="2" key="2">
    <citation type="submission" date="2020-09" db="EMBL/GenBank/DDBJ databases">
        <authorList>
            <person name="Sun Q."/>
            <person name="Zhou Y."/>
        </authorList>
    </citation>
    <scope>NUCLEOTIDE SEQUENCE</scope>
    <source>
        <strain evidence="2">CGMCC 1.15762</strain>
    </source>
</reference>
<dbReference type="RefSeq" id="WP_188787612.1">
    <property type="nucleotide sequence ID" value="NZ_BMJV01000001.1"/>
</dbReference>
<dbReference type="AlphaFoldDB" id="A0A8J3EEH0"/>